<dbReference type="EMBL" id="JACHJN010000003">
    <property type="protein sequence ID" value="MBB5955304.1"/>
    <property type="molecule type" value="Genomic_DNA"/>
</dbReference>
<dbReference type="Proteomes" id="UP000547510">
    <property type="component" value="Unassembled WGS sequence"/>
</dbReference>
<proteinExistence type="predicted"/>
<evidence type="ECO:0000256" key="1">
    <source>
        <dbReference type="SAM" id="Phobius"/>
    </source>
</evidence>
<accession>A0A841CG12</accession>
<organism evidence="2 3">
    <name type="scientific">Saccharothrix tamanrassetensis</name>
    <dbReference type="NCBI Taxonomy" id="1051531"/>
    <lineage>
        <taxon>Bacteria</taxon>
        <taxon>Bacillati</taxon>
        <taxon>Actinomycetota</taxon>
        <taxon>Actinomycetes</taxon>
        <taxon>Pseudonocardiales</taxon>
        <taxon>Pseudonocardiaceae</taxon>
        <taxon>Saccharothrix</taxon>
    </lineage>
</organism>
<keyword evidence="3" id="KW-1185">Reference proteome</keyword>
<keyword evidence="1" id="KW-0812">Transmembrane</keyword>
<feature type="transmembrane region" description="Helical" evidence="1">
    <location>
        <begin position="45"/>
        <end position="64"/>
    </location>
</feature>
<protein>
    <submittedName>
        <fullName evidence="2">Uncharacterized protein</fullName>
    </submittedName>
</protein>
<evidence type="ECO:0000313" key="2">
    <source>
        <dbReference type="EMBL" id="MBB5955304.1"/>
    </source>
</evidence>
<dbReference type="RefSeq" id="WP_184690163.1">
    <property type="nucleotide sequence ID" value="NZ_JACHJN010000003.1"/>
</dbReference>
<keyword evidence="1" id="KW-0472">Membrane</keyword>
<reference evidence="2 3" key="1">
    <citation type="submission" date="2020-08" db="EMBL/GenBank/DDBJ databases">
        <title>Genomic Encyclopedia of Type Strains, Phase III (KMG-III): the genomes of soil and plant-associated and newly described type strains.</title>
        <authorList>
            <person name="Whitman W."/>
        </authorList>
    </citation>
    <scope>NUCLEOTIDE SEQUENCE [LARGE SCALE GENOMIC DNA]</scope>
    <source>
        <strain evidence="2 3">CECT 8640</strain>
    </source>
</reference>
<evidence type="ECO:0000313" key="3">
    <source>
        <dbReference type="Proteomes" id="UP000547510"/>
    </source>
</evidence>
<gene>
    <name evidence="2" type="ORF">FHS29_001885</name>
</gene>
<keyword evidence="1" id="KW-1133">Transmembrane helix</keyword>
<sequence>MTIRQADPEASLDAWRPVHTTRHPGGWALVEPRHARIRSWKLRTARMEPGLLVPAGAFCMILYLPFAVLLGPYGTLLTLTLGILTPVVLHQHSKRQAARALGPHWRTTEVFAAHFRDLPESLTRLVDEMVRSLDGMWDSRAARAGWLAVGKLHDAHSAVWQTALLLLDTVDEHALLRESARYDELSPLVAARAAELAGTGSVVADVAGQLREACAKVARLDAVIIAEEDRRNREHHIATLERQLTGGTGRVARQSVPPVWQDALDAIHACLDGALTVLSIGRRG</sequence>
<name>A0A841CG12_9PSEU</name>
<dbReference type="AlphaFoldDB" id="A0A841CG12"/>
<comment type="caution">
    <text evidence="2">The sequence shown here is derived from an EMBL/GenBank/DDBJ whole genome shotgun (WGS) entry which is preliminary data.</text>
</comment>